<dbReference type="RefSeq" id="WP_166328212.1">
    <property type="nucleotide sequence ID" value="NZ_CP049933.1"/>
</dbReference>
<dbReference type="Proteomes" id="UP000503441">
    <property type="component" value="Chromosome"/>
</dbReference>
<name>A0ABX6JTE3_9MICO</name>
<dbReference type="SUPFAM" id="SSF53187">
    <property type="entry name" value="Zn-dependent exopeptidases"/>
    <property type="match status" value="1"/>
</dbReference>
<dbReference type="PANTHER" id="PTHR30575:SF3">
    <property type="entry name" value="PEPTIDASE M20 DIMERISATION DOMAIN-CONTAINING PROTEIN"/>
    <property type="match status" value="1"/>
</dbReference>
<dbReference type="EMBL" id="CP049933">
    <property type="protein sequence ID" value="QIM17559.1"/>
    <property type="molecule type" value="Genomic_DNA"/>
</dbReference>
<dbReference type="Gene3D" id="3.40.630.10">
    <property type="entry name" value="Zn peptidases"/>
    <property type="match status" value="1"/>
</dbReference>
<proteinExistence type="predicted"/>
<gene>
    <name evidence="1" type="ORF">G7066_00480</name>
</gene>
<evidence type="ECO:0000313" key="2">
    <source>
        <dbReference type="Proteomes" id="UP000503441"/>
    </source>
</evidence>
<protein>
    <submittedName>
        <fullName evidence="1">Amidohydrolase</fullName>
    </submittedName>
</protein>
<sequence>MTETLAIELSVAAKATAKTWIDNNLARLTEWHTQIWEFAEPAWREYRSVNWYVDRLRAEGFEVEAGSGGMPTAFSAEWSNGDGPTLLTYAEYDAVPGNSQAATTSEQPSEGLSRFAPGHTDPHSVLGISTLAGLLATQHAMREHGITGTLKYTGEPAEKMHGSKVVHGLRGYYDNVDAIVSFHPFYMLPLCNTARWDTPCGAYYSKVYTFTCDSAETWQIAADPNSPIPASHSAARAPGANVALMQMYTASRVMQDAMLPSVGGWSISDAILSDGQATADNLPARVARVQFSWRTPDIAMAEHVLAVLDRNARLAAEMAHCDLEDRWIARSRPGRTNHVMAEVLYANLEAVGAPSYGAEAVAVAQEIQRNLGLEATDHPFLAETEQLISPQEAERALREHMPAWQQNWTSDDYVEMTHYAPTVRFYVSRPALQPVPGRGAYPAWVMNALGGIPATISPTIDVAGKTVAGTFLDLLTRPSLLASARREFEERTAADPMPALLSQDFEPPIDLPWPDYRGGAQRMW</sequence>
<accession>A0ABX6JTE3</accession>
<reference evidence="1 2" key="1">
    <citation type="submission" date="2020-03" db="EMBL/GenBank/DDBJ databases">
        <title>Leucobacter sp. nov., isolated from beetles.</title>
        <authorList>
            <person name="Hyun D.-W."/>
            <person name="Bae J.-W."/>
        </authorList>
    </citation>
    <scope>NUCLEOTIDE SEQUENCE [LARGE SCALE GENOMIC DNA]</scope>
    <source>
        <strain evidence="1 2">HDW9A</strain>
    </source>
</reference>
<organism evidence="1 2">
    <name type="scientific">Leucobacter coleopterorum</name>
    <dbReference type="NCBI Taxonomy" id="2714933"/>
    <lineage>
        <taxon>Bacteria</taxon>
        <taxon>Bacillati</taxon>
        <taxon>Actinomycetota</taxon>
        <taxon>Actinomycetes</taxon>
        <taxon>Micrococcales</taxon>
        <taxon>Microbacteriaceae</taxon>
        <taxon>Leucobacter</taxon>
    </lineage>
</organism>
<evidence type="ECO:0000313" key="1">
    <source>
        <dbReference type="EMBL" id="QIM17559.1"/>
    </source>
</evidence>
<dbReference type="InterPro" id="IPR052030">
    <property type="entry name" value="Peptidase_M20/M20A_hydrolases"/>
</dbReference>
<keyword evidence="2" id="KW-1185">Reference proteome</keyword>
<dbReference type="PANTHER" id="PTHR30575">
    <property type="entry name" value="PEPTIDASE M20"/>
    <property type="match status" value="1"/>
</dbReference>